<dbReference type="GO" id="GO:0000270">
    <property type="term" value="P:peptidoglycan metabolic process"/>
    <property type="evidence" value="ECO:0007669"/>
    <property type="project" value="TreeGrafter"/>
</dbReference>
<reference evidence="4" key="1">
    <citation type="journal article" date="2008" name="J. Bacteriol.">
        <title>Genome sequence of the fish pathogen Renibacterium salmoninarum suggests reductive evolution away from an environmental Arthrobacter ancestor.</title>
        <authorList>
            <person name="Wiens G.D."/>
            <person name="Rockey D.D."/>
            <person name="Wu Z."/>
            <person name="Chang J."/>
            <person name="Levy R."/>
            <person name="Crane S."/>
            <person name="Chen D.S."/>
            <person name="Capri G.R."/>
            <person name="Burnett J.R."/>
            <person name="Sudheesh P.S."/>
            <person name="Schipma M.J."/>
            <person name="Burd H."/>
            <person name="Bhattacharyya A."/>
            <person name="Rhodes L.D."/>
            <person name="Kaul R."/>
            <person name="Strom M.S."/>
        </authorList>
    </citation>
    <scope>NUCLEOTIDE SEQUENCE [LARGE SCALE GENOMIC DNA]</scope>
    <source>
        <strain evidence="4">ATCC 33209 / DSM 20767 / JCM 11484 / NBRC 15589 / NCIMB 2235</strain>
    </source>
</reference>
<dbReference type="eggNOG" id="COG2027">
    <property type="taxonomic scope" value="Bacteria"/>
</dbReference>
<gene>
    <name evidence="3" type="ordered locus">RSal33209_3222</name>
</gene>
<sequence>MMRRTARILQTGLLTLALAALSIPVVVNAIPAFLPPAEAQLANLPALQQPPSALSQVTLAGSLKPDAAKVDAAKLGPLLDSILVSDQGNFTAQVLDAASGAVLFDRKSEAPSIPASNLKLLTAAAVLKNLGADSRLETKVFRGTEPGTIVLRAGGDSLLAAGESVAGAVNGHAGLATLAQRVVAALAGSAGPAPLRVIIDDSIFTGPALNPAWDPGDVAVGEIAPIFPLAVNSARADVKSVAGRPKDSAFASAQAFAAALSQAGLPASVDSVRAAGADLTLNDTTKNVLASVQSATIAEQVGYMLQNSDNFVAEVLARMSAISQQKSGSSDDSIAVTESTVKGLGLATEGLKIFDNCGLAPADRVSAALLGQVMRLMTQGPDANVRRAVDGLPIAGLSGTLENRYGTAATSNAAGLIRAKTGTLNTVMTLTGYVVDLDGRLLIFSLMANDFNAGSAAAQPLLDKAAAVLAGCGCR</sequence>
<dbReference type="InterPro" id="IPR012338">
    <property type="entry name" value="Beta-lactam/transpept-like"/>
</dbReference>
<evidence type="ECO:0000256" key="1">
    <source>
        <dbReference type="ARBA" id="ARBA00006096"/>
    </source>
</evidence>
<dbReference type="Proteomes" id="UP000002007">
    <property type="component" value="Chromosome"/>
</dbReference>
<name>A9WUR8_RENSM</name>
<protein>
    <submittedName>
        <fullName evidence="3">D-alanyl-meso-diaminopimelate endopeptidase</fullName>
        <ecNumber evidence="3">3.4.-.-</ecNumber>
    </submittedName>
</protein>
<keyword evidence="4" id="KW-1185">Reference proteome</keyword>
<dbReference type="KEGG" id="rsa:RSal33209_3222"/>
<evidence type="ECO:0000256" key="2">
    <source>
        <dbReference type="ARBA" id="ARBA00022801"/>
    </source>
</evidence>
<dbReference type="PRINTS" id="PR00922">
    <property type="entry name" value="DADACBPTASE3"/>
</dbReference>
<accession>A9WUR8</accession>
<dbReference type="STRING" id="288705.RSal33209_3222"/>
<dbReference type="NCBIfam" id="TIGR00666">
    <property type="entry name" value="PBP4"/>
    <property type="match status" value="1"/>
</dbReference>
<dbReference type="EC" id="3.4.-.-" evidence="3"/>
<keyword evidence="2 3" id="KW-0378">Hydrolase</keyword>
<dbReference type="Gene3D" id="3.40.710.10">
    <property type="entry name" value="DD-peptidase/beta-lactamase superfamily"/>
    <property type="match status" value="2"/>
</dbReference>
<proteinExistence type="inferred from homology"/>
<comment type="similarity">
    <text evidence="1">Belongs to the peptidase S13 family.</text>
</comment>
<dbReference type="GO" id="GO:0006508">
    <property type="term" value="P:proteolysis"/>
    <property type="evidence" value="ECO:0007669"/>
    <property type="project" value="InterPro"/>
</dbReference>
<dbReference type="InterPro" id="IPR000667">
    <property type="entry name" value="Peptidase_S13"/>
</dbReference>
<dbReference type="PANTHER" id="PTHR30023">
    <property type="entry name" value="D-ALANYL-D-ALANINE CARBOXYPEPTIDASE"/>
    <property type="match status" value="1"/>
</dbReference>
<dbReference type="Pfam" id="PF02113">
    <property type="entry name" value="Peptidase_S13"/>
    <property type="match status" value="1"/>
</dbReference>
<dbReference type="GO" id="GO:0004185">
    <property type="term" value="F:serine-type carboxypeptidase activity"/>
    <property type="evidence" value="ECO:0007669"/>
    <property type="project" value="InterPro"/>
</dbReference>
<dbReference type="HOGENOM" id="CLU_017692_0_1_11"/>
<evidence type="ECO:0000313" key="4">
    <source>
        <dbReference type="Proteomes" id="UP000002007"/>
    </source>
</evidence>
<dbReference type="MEROPS" id="S13.004"/>
<dbReference type="PANTHER" id="PTHR30023:SF0">
    <property type="entry name" value="PENICILLIN-SENSITIVE CARBOXYPEPTIDASE A"/>
    <property type="match status" value="1"/>
</dbReference>
<dbReference type="EMBL" id="CP000910">
    <property type="protein sequence ID" value="ABY24939.1"/>
    <property type="molecule type" value="Genomic_DNA"/>
</dbReference>
<evidence type="ECO:0000313" key="3">
    <source>
        <dbReference type="EMBL" id="ABY24939.1"/>
    </source>
</evidence>
<dbReference type="AlphaFoldDB" id="A9WUR8"/>
<dbReference type="SUPFAM" id="SSF56601">
    <property type="entry name" value="beta-lactamase/transpeptidase-like"/>
    <property type="match status" value="1"/>
</dbReference>
<organism evidence="3 4">
    <name type="scientific">Renibacterium salmoninarum (strain ATCC 33209 / DSM 20767 / JCM 11484 / NBRC 15589 / NCIMB 2235)</name>
    <dbReference type="NCBI Taxonomy" id="288705"/>
    <lineage>
        <taxon>Bacteria</taxon>
        <taxon>Bacillati</taxon>
        <taxon>Actinomycetota</taxon>
        <taxon>Actinomycetes</taxon>
        <taxon>Micrococcales</taxon>
        <taxon>Micrococcaceae</taxon>
        <taxon>Renibacterium</taxon>
    </lineage>
</organism>